<evidence type="ECO:0000313" key="1">
    <source>
        <dbReference type="EMBL" id="MCI46562.1"/>
    </source>
</evidence>
<dbReference type="EMBL" id="LXQA010359300">
    <property type="protein sequence ID" value="MCI46562.1"/>
    <property type="molecule type" value="Genomic_DNA"/>
</dbReference>
<keyword evidence="2" id="KW-1185">Reference proteome</keyword>
<feature type="non-terminal residue" evidence="1">
    <location>
        <position position="25"/>
    </location>
</feature>
<name>A0A392SDP7_9FABA</name>
<accession>A0A392SDP7</accession>
<comment type="caution">
    <text evidence="1">The sequence shown here is derived from an EMBL/GenBank/DDBJ whole genome shotgun (WGS) entry which is preliminary data.</text>
</comment>
<reference evidence="1 2" key="1">
    <citation type="journal article" date="2018" name="Front. Plant Sci.">
        <title>Red Clover (Trifolium pratense) and Zigzag Clover (T. medium) - A Picture of Genomic Similarities and Differences.</title>
        <authorList>
            <person name="Dluhosova J."/>
            <person name="Istvanek J."/>
            <person name="Nedelnik J."/>
            <person name="Repkova J."/>
        </authorList>
    </citation>
    <scope>NUCLEOTIDE SEQUENCE [LARGE SCALE GENOMIC DNA]</scope>
    <source>
        <strain evidence="2">cv. 10/8</strain>
        <tissue evidence="1">Leaf</tissue>
    </source>
</reference>
<sequence length="25" mass="2653">MASGGDSDGIGWPYVAFDIDPRVVK</sequence>
<organism evidence="1 2">
    <name type="scientific">Trifolium medium</name>
    <dbReference type="NCBI Taxonomy" id="97028"/>
    <lineage>
        <taxon>Eukaryota</taxon>
        <taxon>Viridiplantae</taxon>
        <taxon>Streptophyta</taxon>
        <taxon>Embryophyta</taxon>
        <taxon>Tracheophyta</taxon>
        <taxon>Spermatophyta</taxon>
        <taxon>Magnoliopsida</taxon>
        <taxon>eudicotyledons</taxon>
        <taxon>Gunneridae</taxon>
        <taxon>Pentapetalae</taxon>
        <taxon>rosids</taxon>
        <taxon>fabids</taxon>
        <taxon>Fabales</taxon>
        <taxon>Fabaceae</taxon>
        <taxon>Papilionoideae</taxon>
        <taxon>50 kb inversion clade</taxon>
        <taxon>NPAAA clade</taxon>
        <taxon>Hologalegina</taxon>
        <taxon>IRL clade</taxon>
        <taxon>Trifolieae</taxon>
        <taxon>Trifolium</taxon>
    </lineage>
</organism>
<proteinExistence type="predicted"/>
<dbReference type="Proteomes" id="UP000265520">
    <property type="component" value="Unassembled WGS sequence"/>
</dbReference>
<evidence type="ECO:0000313" key="2">
    <source>
        <dbReference type="Proteomes" id="UP000265520"/>
    </source>
</evidence>
<protein>
    <submittedName>
        <fullName evidence="1">Uncharacterized protein</fullName>
    </submittedName>
</protein>
<dbReference type="AlphaFoldDB" id="A0A392SDP7"/>